<evidence type="ECO:0000313" key="2">
    <source>
        <dbReference type="Proteomes" id="UP001153269"/>
    </source>
</evidence>
<keyword evidence="2" id="KW-1185">Reference proteome</keyword>
<dbReference type="EMBL" id="CADEAL010003857">
    <property type="protein sequence ID" value="CAB1446011.1"/>
    <property type="molecule type" value="Genomic_DNA"/>
</dbReference>
<organism evidence="1 2">
    <name type="scientific">Pleuronectes platessa</name>
    <name type="common">European plaice</name>
    <dbReference type="NCBI Taxonomy" id="8262"/>
    <lineage>
        <taxon>Eukaryota</taxon>
        <taxon>Metazoa</taxon>
        <taxon>Chordata</taxon>
        <taxon>Craniata</taxon>
        <taxon>Vertebrata</taxon>
        <taxon>Euteleostomi</taxon>
        <taxon>Actinopterygii</taxon>
        <taxon>Neopterygii</taxon>
        <taxon>Teleostei</taxon>
        <taxon>Neoteleostei</taxon>
        <taxon>Acanthomorphata</taxon>
        <taxon>Carangaria</taxon>
        <taxon>Pleuronectiformes</taxon>
        <taxon>Pleuronectoidei</taxon>
        <taxon>Pleuronectidae</taxon>
        <taxon>Pleuronectes</taxon>
    </lineage>
</organism>
<proteinExistence type="predicted"/>
<sequence length="125" mass="13675">MHLERIYYQFTGLIGRTSERFLKKHLSTDLITKTTLGIRAVPSVCRSSGCARLGSESGVCVCWTVTLTPTSPFFLVLCIALRKCSTPHSACSSSSKGGCCEAPLDYSSRASYSRGAQLEERLFLL</sequence>
<dbReference type="AlphaFoldDB" id="A0A9N7Z166"/>
<accession>A0A9N7Z166</accession>
<gene>
    <name evidence="1" type="ORF">PLEPLA_LOCUS33753</name>
</gene>
<name>A0A9N7Z166_PLEPL</name>
<comment type="caution">
    <text evidence="1">The sequence shown here is derived from an EMBL/GenBank/DDBJ whole genome shotgun (WGS) entry which is preliminary data.</text>
</comment>
<dbReference type="Proteomes" id="UP001153269">
    <property type="component" value="Unassembled WGS sequence"/>
</dbReference>
<evidence type="ECO:0000313" key="1">
    <source>
        <dbReference type="EMBL" id="CAB1446011.1"/>
    </source>
</evidence>
<protein>
    <submittedName>
        <fullName evidence="1">Uncharacterized protein</fullName>
    </submittedName>
</protein>
<reference evidence="1" key="1">
    <citation type="submission" date="2020-03" db="EMBL/GenBank/DDBJ databases">
        <authorList>
            <person name="Weist P."/>
        </authorList>
    </citation>
    <scope>NUCLEOTIDE SEQUENCE</scope>
</reference>